<keyword evidence="3" id="KW-1185">Reference proteome</keyword>
<dbReference type="InterPro" id="IPR029052">
    <property type="entry name" value="Metallo-depent_PP-like"/>
</dbReference>
<evidence type="ECO:0000313" key="2">
    <source>
        <dbReference type="EMBL" id="MBC5685828.1"/>
    </source>
</evidence>
<comment type="caution">
    <text evidence="2">The sequence shown here is derived from an EMBL/GenBank/DDBJ whole genome shotgun (WGS) entry which is preliminary data.</text>
</comment>
<feature type="domain" description="Calcineurin-like phosphoesterase" evidence="1">
    <location>
        <begin position="5"/>
        <end position="145"/>
    </location>
</feature>
<dbReference type="Proteomes" id="UP000643810">
    <property type="component" value="Unassembled WGS sequence"/>
</dbReference>
<dbReference type="InterPro" id="IPR004843">
    <property type="entry name" value="Calcineurin-like_PHP"/>
</dbReference>
<accession>A0ABR7GEF3</accession>
<evidence type="ECO:0000259" key="1">
    <source>
        <dbReference type="Pfam" id="PF00149"/>
    </source>
</evidence>
<sequence>MRYYIADCHFFHEALNREMDHRGFASVEEMNEYMIKRWNEKVRNRDEVVILGDLSMENAEQTNALLDRLQGKLFLIVGNHDNRYLRSKTFHKERFGWIYPYAELHDDGRKVVLSHYPIACYNGQYLKNKKGEPRTYMLYGHVHDSHDERLIEQYQQMVEKTRIPDRDGGTQSLSSHMINCFCMYSDYQPLSLDEWIALTKQRLIRCQNVEDSL</sequence>
<evidence type="ECO:0000313" key="3">
    <source>
        <dbReference type="Proteomes" id="UP000643810"/>
    </source>
</evidence>
<name>A0ABR7GEF3_9FIRM</name>
<reference evidence="2 3" key="1">
    <citation type="submission" date="2020-08" db="EMBL/GenBank/DDBJ databases">
        <title>Genome public.</title>
        <authorList>
            <person name="Liu C."/>
            <person name="Sun Q."/>
        </authorList>
    </citation>
    <scope>NUCLEOTIDE SEQUENCE [LARGE SCALE GENOMIC DNA]</scope>
    <source>
        <strain evidence="2 3">NSJ-9</strain>
    </source>
</reference>
<dbReference type="RefSeq" id="WP_186853985.1">
    <property type="nucleotide sequence ID" value="NZ_JACOPG010000002.1"/>
</dbReference>
<dbReference type="SUPFAM" id="SSF56300">
    <property type="entry name" value="Metallo-dependent phosphatases"/>
    <property type="match status" value="1"/>
</dbReference>
<protein>
    <submittedName>
        <fullName evidence="2">Metallophosphoesterase family protein</fullName>
    </submittedName>
</protein>
<proteinExistence type="predicted"/>
<organism evidence="2 3">
    <name type="scientific">Roseburia lenta</name>
    <dbReference type="NCBI Taxonomy" id="2763061"/>
    <lineage>
        <taxon>Bacteria</taxon>
        <taxon>Bacillati</taxon>
        <taxon>Bacillota</taxon>
        <taxon>Clostridia</taxon>
        <taxon>Lachnospirales</taxon>
        <taxon>Lachnospiraceae</taxon>
        <taxon>Roseburia</taxon>
    </lineage>
</organism>
<dbReference type="Pfam" id="PF00149">
    <property type="entry name" value="Metallophos"/>
    <property type="match status" value="1"/>
</dbReference>
<dbReference type="Gene3D" id="3.60.21.10">
    <property type="match status" value="1"/>
</dbReference>
<dbReference type="EMBL" id="JACOPG010000002">
    <property type="protein sequence ID" value="MBC5685828.1"/>
    <property type="molecule type" value="Genomic_DNA"/>
</dbReference>
<gene>
    <name evidence="2" type="ORF">H8R94_04290</name>
</gene>